<proteinExistence type="predicted"/>
<protein>
    <submittedName>
        <fullName evidence="1">Uncharacterized protein</fullName>
    </submittedName>
</protein>
<dbReference type="Proteomes" id="UP001222027">
    <property type="component" value="Unassembled WGS sequence"/>
</dbReference>
<evidence type="ECO:0000313" key="2">
    <source>
        <dbReference type="Proteomes" id="UP001222027"/>
    </source>
</evidence>
<accession>A0AAV8R0C2</accession>
<sequence length="118" mass="13431">MTRDVPRGVLFMGRGPSSRVAYTEIIASLRAIAMHMFWNSNNELVMHGKLLESESSCGSRGIFHHRNINEYMVMVLHTGDKQNLSQGPEKKLRSSPCPSMIEHISFWPEPIYTLDLGR</sequence>
<reference evidence="1 2" key="1">
    <citation type="submission" date="2022-12" db="EMBL/GenBank/DDBJ databases">
        <title>Chromosome-scale assembly of the Ensete ventricosum genome.</title>
        <authorList>
            <person name="Dussert Y."/>
            <person name="Stocks J."/>
            <person name="Wendawek A."/>
            <person name="Woldeyes F."/>
            <person name="Nichols R.A."/>
            <person name="Borrell J.S."/>
        </authorList>
    </citation>
    <scope>NUCLEOTIDE SEQUENCE [LARGE SCALE GENOMIC DNA]</scope>
    <source>
        <strain evidence="2">cv. Maze</strain>
        <tissue evidence="1">Seeds</tissue>
    </source>
</reference>
<comment type="caution">
    <text evidence="1">The sequence shown here is derived from an EMBL/GenBank/DDBJ whole genome shotgun (WGS) entry which is preliminary data.</text>
</comment>
<gene>
    <name evidence="1" type="ORF">OPV22_018813</name>
</gene>
<organism evidence="1 2">
    <name type="scientific">Ensete ventricosum</name>
    <name type="common">Abyssinian banana</name>
    <name type="synonym">Musa ensete</name>
    <dbReference type="NCBI Taxonomy" id="4639"/>
    <lineage>
        <taxon>Eukaryota</taxon>
        <taxon>Viridiplantae</taxon>
        <taxon>Streptophyta</taxon>
        <taxon>Embryophyta</taxon>
        <taxon>Tracheophyta</taxon>
        <taxon>Spermatophyta</taxon>
        <taxon>Magnoliopsida</taxon>
        <taxon>Liliopsida</taxon>
        <taxon>Zingiberales</taxon>
        <taxon>Musaceae</taxon>
        <taxon>Ensete</taxon>
    </lineage>
</organism>
<evidence type="ECO:0000313" key="1">
    <source>
        <dbReference type="EMBL" id="KAJ8486328.1"/>
    </source>
</evidence>
<dbReference type="AlphaFoldDB" id="A0AAV8R0C2"/>
<dbReference type="EMBL" id="JAQQAF010000005">
    <property type="protein sequence ID" value="KAJ8486328.1"/>
    <property type="molecule type" value="Genomic_DNA"/>
</dbReference>
<name>A0AAV8R0C2_ENSVE</name>
<keyword evidence="2" id="KW-1185">Reference proteome</keyword>